<evidence type="ECO:0000259" key="8">
    <source>
        <dbReference type="Pfam" id="PF02687"/>
    </source>
</evidence>
<feature type="domain" description="ABC3 transporter permease C-terminal" evidence="8">
    <location>
        <begin position="269"/>
        <end position="389"/>
    </location>
</feature>
<evidence type="ECO:0000256" key="5">
    <source>
        <dbReference type="ARBA" id="ARBA00022989"/>
    </source>
</evidence>
<feature type="domain" description="ABC3 transporter permease C-terminal" evidence="8">
    <location>
        <begin position="661"/>
        <end position="774"/>
    </location>
</feature>
<comment type="subcellular location">
    <subcellularLocation>
        <location evidence="1">Cell membrane</location>
        <topology evidence="1">Multi-pass membrane protein</topology>
    </subcellularLocation>
</comment>
<keyword evidence="10" id="KW-1185">Reference proteome</keyword>
<evidence type="ECO:0000256" key="2">
    <source>
        <dbReference type="ARBA" id="ARBA00005236"/>
    </source>
</evidence>
<dbReference type="Proteomes" id="UP000029392">
    <property type="component" value="Unassembled WGS sequence"/>
</dbReference>
<dbReference type="PANTHER" id="PTHR30489:SF0">
    <property type="entry name" value="LIPOPROTEIN-RELEASING SYSTEM TRANSMEMBRANE PROTEIN LOLE"/>
    <property type="match status" value="1"/>
</dbReference>
<dbReference type="PATRIC" id="fig|1384054.3.peg.662"/>
<dbReference type="GO" id="GO:0044874">
    <property type="term" value="P:lipoprotein localization to outer membrane"/>
    <property type="evidence" value="ECO:0007669"/>
    <property type="project" value="TreeGrafter"/>
</dbReference>
<dbReference type="STRING" id="1384054.N790_04205"/>
<feature type="transmembrane region" description="Helical" evidence="7">
    <location>
        <begin position="314"/>
        <end position="336"/>
    </location>
</feature>
<dbReference type="InterPro" id="IPR051447">
    <property type="entry name" value="Lipoprotein-release_system"/>
</dbReference>
<keyword evidence="5 7" id="KW-1133">Transmembrane helix</keyword>
<dbReference type="OrthoDB" id="5137249at2"/>
<dbReference type="PANTHER" id="PTHR30489">
    <property type="entry name" value="LIPOPROTEIN-RELEASING SYSTEM TRANSMEMBRANE PROTEIN LOLE"/>
    <property type="match status" value="1"/>
</dbReference>
<feature type="transmembrane region" description="Helical" evidence="7">
    <location>
        <begin position="654"/>
        <end position="675"/>
    </location>
</feature>
<dbReference type="EMBL" id="AVCH01000053">
    <property type="protein sequence ID" value="KFN51633.1"/>
    <property type="molecule type" value="Genomic_DNA"/>
</dbReference>
<feature type="transmembrane region" description="Helical" evidence="7">
    <location>
        <begin position="265"/>
        <end position="286"/>
    </location>
</feature>
<evidence type="ECO:0000256" key="7">
    <source>
        <dbReference type="SAM" id="Phobius"/>
    </source>
</evidence>
<dbReference type="Pfam" id="PF02687">
    <property type="entry name" value="FtsX"/>
    <property type="match status" value="2"/>
</dbReference>
<feature type="transmembrane region" description="Helical" evidence="7">
    <location>
        <begin position="21"/>
        <end position="40"/>
    </location>
</feature>
<evidence type="ECO:0000313" key="9">
    <source>
        <dbReference type="EMBL" id="KFN51633.1"/>
    </source>
</evidence>
<evidence type="ECO:0000313" key="10">
    <source>
        <dbReference type="Proteomes" id="UP000029392"/>
    </source>
</evidence>
<evidence type="ECO:0000256" key="1">
    <source>
        <dbReference type="ARBA" id="ARBA00004651"/>
    </source>
</evidence>
<comment type="similarity">
    <text evidence="2">Belongs to the ABC-4 integral membrane protein family. LolC/E subfamily.</text>
</comment>
<accession>A0A091BFZ9</accession>
<reference evidence="9 10" key="1">
    <citation type="submission" date="2013-09" db="EMBL/GenBank/DDBJ databases">
        <title>Genome sequencing of Arenimonas malthae.</title>
        <authorList>
            <person name="Chen F."/>
            <person name="Wang G."/>
        </authorList>
    </citation>
    <scope>NUCLEOTIDE SEQUENCE [LARGE SCALE GENOMIC DNA]</scope>
    <source>
        <strain evidence="9 10">CC-JY-1</strain>
    </source>
</reference>
<proteinExistence type="inferred from homology"/>
<comment type="caution">
    <text evidence="9">The sequence shown here is derived from an EMBL/GenBank/DDBJ whole genome shotgun (WGS) entry which is preliminary data.</text>
</comment>
<gene>
    <name evidence="9" type="ORF">N790_04205</name>
</gene>
<sequence length="787" mass="85191">MKALDRKLLRDLRQLRGQTAAIALVLVAGIATLVMSLTAYRALHDTRAQFYGEYRFAEVFARVVRAPWPLLEDLRRLPGVQRAEGRVVAGVNLEVAGFDDAVNGLVVSLPDARQGGLNQLFLREGRLPDPLRANEVVLGEAFAQAHGLHPGDRFAAILNGRRQTLEITGIGLSPEFVYQIRPGDAFPDHLRYGVVWMQREPLAAAFDLDGAFNDLVLVLEHGALEADVIARVDALLAPYGGLGAHGRELQTSHRFLDEELGQLQVMVRLFSSVFLGVAAFLLNIVIGRLVNTQREQIAVLKAFGYRRFEVGRHYAALVGLMVFAGLPPGVLAGAWLGRGMADMYADFFRFPYLDWSLDPGVLGLATAFALAVAVLGTATGLYRAFALSPAEGMRPESPPPFRRSLLERLGFYRWLDPAARMVLRTLARRPLRTSLSVLGIGLACGILVMSRFQDAAINEMIEVQLGFAQRDDLAVTFTEVRPARAALELASIPGVAAVEPFRQAPVILRHGHRSHRLALLGLPREGDLKRLLGPALAPLPLPAEGLVVTDYLAGMLGVQPGDELQVEFLDGRRETVPLTVRALSHEYLGVGAYLELGALQRLRGEQDSLSGAWLRLEPGARAAVVKALRERPGVAAASDRAAMIEGFRSTMAEVIVIFTLVATAMAAAIAVGVVYNSARISLSERSRELASLRVLGYTRAEVRGLMLGELFTLAGLALLPGFALGYGLCALLVLGFESELYRIPLAVSPAGLGTAGLVVLAATAGSALLVRRRLDRLDLIAVLKTKD</sequence>
<feature type="transmembrane region" description="Helical" evidence="7">
    <location>
        <begin position="746"/>
        <end position="770"/>
    </location>
</feature>
<name>A0A091BFZ9_9GAMM</name>
<keyword evidence="3" id="KW-1003">Cell membrane</keyword>
<protein>
    <recommendedName>
        <fullName evidence="8">ABC3 transporter permease C-terminal domain-containing protein</fullName>
    </recommendedName>
</protein>
<dbReference type="AlphaFoldDB" id="A0A091BFZ9"/>
<organism evidence="9 10">
    <name type="scientific">Arenimonas malthae CC-JY-1</name>
    <dbReference type="NCBI Taxonomy" id="1384054"/>
    <lineage>
        <taxon>Bacteria</taxon>
        <taxon>Pseudomonadati</taxon>
        <taxon>Pseudomonadota</taxon>
        <taxon>Gammaproteobacteria</taxon>
        <taxon>Lysobacterales</taxon>
        <taxon>Lysobacteraceae</taxon>
        <taxon>Arenimonas</taxon>
    </lineage>
</organism>
<feature type="transmembrane region" description="Helical" evidence="7">
    <location>
        <begin position="430"/>
        <end position="449"/>
    </location>
</feature>
<dbReference type="InterPro" id="IPR003838">
    <property type="entry name" value="ABC3_permease_C"/>
</dbReference>
<feature type="transmembrane region" description="Helical" evidence="7">
    <location>
        <begin position="361"/>
        <end position="385"/>
    </location>
</feature>
<evidence type="ECO:0000256" key="3">
    <source>
        <dbReference type="ARBA" id="ARBA00022475"/>
    </source>
</evidence>
<dbReference type="RefSeq" id="WP_043800836.1">
    <property type="nucleotide sequence ID" value="NZ_AVCH01000053.1"/>
</dbReference>
<keyword evidence="4 7" id="KW-0812">Transmembrane</keyword>
<keyword evidence="6 7" id="KW-0472">Membrane</keyword>
<evidence type="ECO:0000256" key="4">
    <source>
        <dbReference type="ARBA" id="ARBA00022692"/>
    </source>
</evidence>
<evidence type="ECO:0000256" key="6">
    <source>
        <dbReference type="ARBA" id="ARBA00023136"/>
    </source>
</evidence>
<dbReference type="GO" id="GO:0098797">
    <property type="term" value="C:plasma membrane protein complex"/>
    <property type="evidence" value="ECO:0007669"/>
    <property type="project" value="TreeGrafter"/>
</dbReference>
<feature type="transmembrane region" description="Helical" evidence="7">
    <location>
        <begin position="710"/>
        <end position="734"/>
    </location>
</feature>
<dbReference type="eggNOG" id="COG0577">
    <property type="taxonomic scope" value="Bacteria"/>
</dbReference>